<feature type="chain" id="PRO_5037773130" description="Lipoprotein" evidence="1">
    <location>
        <begin position="22"/>
        <end position="82"/>
    </location>
</feature>
<evidence type="ECO:0000313" key="3">
    <source>
        <dbReference type="Proteomes" id="UP000677537"/>
    </source>
</evidence>
<comment type="caution">
    <text evidence="2">The sequence shown here is derived from an EMBL/GenBank/DDBJ whole genome shotgun (WGS) entry which is preliminary data.</text>
</comment>
<dbReference type="EMBL" id="JAGIZA010000031">
    <property type="protein sequence ID" value="MBP0496250.1"/>
    <property type="molecule type" value="Genomic_DNA"/>
</dbReference>
<dbReference type="Proteomes" id="UP000677537">
    <property type="component" value="Unassembled WGS sequence"/>
</dbReference>
<keyword evidence="3" id="KW-1185">Reference proteome</keyword>
<feature type="signal peptide" evidence="1">
    <location>
        <begin position="1"/>
        <end position="21"/>
    </location>
</feature>
<dbReference type="PROSITE" id="PS51257">
    <property type="entry name" value="PROKAR_LIPOPROTEIN"/>
    <property type="match status" value="1"/>
</dbReference>
<evidence type="ECO:0000256" key="1">
    <source>
        <dbReference type="SAM" id="SignalP"/>
    </source>
</evidence>
<proteinExistence type="predicted"/>
<dbReference type="RefSeq" id="WP_209377043.1">
    <property type="nucleotide sequence ID" value="NZ_JAGIZA010000031.1"/>
</dbReference>
<evidence type="ECO:0000313" key="2">
    <source>
        <dbReference type="EMBL" id="MBP0496250.1"/>
    </source>
</evidence>
<gene>
    <name evidence="2" type="ORF">J5Y10_25930</name>
</gene>
<dbReference type="AlphaFoldDB" id="A0A940N6X8"/>
<organism evidence="2 3">
    <name type="scientific">Roseomonas indoligenes</name>
    <dbReference type="NCBI Taxonomy" id="2820811"/>
    <lineage>
        <taxon>Bacteria</taxon>
        <taxon>Pseudomonadati</taxon>
        <taxon>Pseudomonadota</taxon>
        <taxon>Alphaproteobacteria</taxon>
        <taxon>Acetobacterales</taxon>
        <taxon>Roseomonadaceae</taxon>
        <taxon>Roseomonas</taxon>
    </lineage>
</organism>
<reference evidence="2" key="1">
    <citation type="submission" date="2021-03" db="EMBL/GenBank/DDBJ databases">
        <authorList>
            <person name="So Y."/>
        </authorList>
    </citation>
    <scope>NUCLEOTIDE SEQUENCE</scope>
    <source>
        <strain evidence="2">SG15</strain>
    </source>
</reference>
<name>A0A940N6X8_9PROT</name>
<sequence length="82" mass="8314">MSPRSWLTRAFALVVAGTALAGCVGYPGGYGGGPGYGYRGGYGARPYSHAPGWGGRGYGGGAAYGYGGRGYDGDFHRGWGRG</sequence>
<evidence type="ECO:0008006" key="4">
    <source>
        <dbReference type="Google" id="ProtNLM"/>
    </source>
</evidence>
<accession>A0A940N6X8</accession>
<keyword evidence="1" id="KW-0732">Signal</keyword>
<protein>
    <recommendedName>
        <fullName evidence="4">Lipoprotein</fullName>
    </recommendedName>
</protein>